<dbReference type="Proteomes" id="UP001595961">
    <property type="component" value="Unassembled WGS sequence"/>
</dbReference>
<dbReference type="RefSeq" id="WP_266151538.1">
    <property type="nucleotide sequence ID" value="NZ_CP064028.1"/>
</dbReference>
<dbReference type="EMBL" id="JBHSGA010000025">
    <property type="protein sequence ID" value="MFC4529060.1"/>
    <property type="molecule type" value="Genomic_DNA"/>
</dbReference>
<keyword evidence="2" id="KW-1185">Reference proteome</keyword>
<sequence>MSRLQNRSRPMAALGLRAHKGGAVVVGVALDKGEPRVVVATLIDTCIDGDRLSCEPYRVAAEMARGPQGGASAEAAAVVAEGRRRQEQLAMTGLHAIIAQLEAAGCKPAVAALLVNRAGWVSDLLEYSLAWSEHVPVAEGLAVRDALRFACHQCAIEMAELDEKSLPDLASRTLGMPSTEIASRLKAMGAPMGKPWRQEQKLACLSAWIAVTSQC</sequence>
<comment type="caution">
    <text evidence="1">The sequence shown here is derived from an EMBL/GenBank/DDBJ whole genome shotgun (WGS) entry which is preliminary data.</text>
</comment>
<accession>A0ABV9C8A0</accession>
<reference evidence="2" key="1">
    <citation type="journal article" date="2019" name="Int. J. Syst. Evol. Microbiol.">
        <title>The Global Catalogue of Microorganisms (GCM) 10K type strain sequencing project: providing services to taxonomists for standard genome sequencing and annotation.</title>
        <authorList>
            <consortium name="The Broad Institute Genomics Platform"/>
            <consortium name="The Broad Institute Genome Sequencing Center for Infectious Disease"/>
            <person name="Wu L."/>
            <person name="Ma J."/>
        </authorList>
    </citation>
    <scope>NUCLEOTIDE SEQUENCE [LARGE SCALE GENOMIC DNA]</scope>
    <source>
        <strain evidence="2">CCM 4481</strain>
    </source>
</reference>
<gene>
    <name evidence="1" type="ORF">ACFO5W_20615</name>
</gene>
<protein>
    <submittedName>
        <fullName evidence="1">Uncharacterized protein</fullName>
    </submittedName>
</protein>
<name>A0ABV9C8A0_9GAMM</name>
<evidence type="ECO:0000313" key="1">
    <source>
        <dbReference type="EMBL" id="MFC4529060.1"/>
    </source>
</evidence>
<organism evidence="1 2">
    <name type="scientific">Dyella halodurans</name>
    <dbReference type="NCBI Taxonomy" id="1920171"/>
    <lineage>
        <taxon>Bacteria</taxon>
        <taxon>Pseudomonadati</taxon>
        <taxon>Pseudomonadota</taxon>
        <taxon>Gammaproteobacteria</taxon>
        <taxon>Lysobacterales</taxon>
        <taxon>Rhodanobacteraceae</taxon>
        <taxon>Dyella</taxon>
    </lineage>
</organism>
<evidence type="ECO:0000313" key="2">
    <source>
        <dbReference type="Proteomes" id="UP001595961"/>
    </source>
</evidence>
<proteinExistence type="predicted"/>